<organism evidence="2 3">
    <name type="scientific">Pseudomonas nitroreducens</name>
    <dbReference type="NCBI Taxonomy" id="46680"/>
    <lineage>
        <taxon>Bacteria</taxon>
        <taxon>Pseudomonadati</taxon>
        <taxon>Pseudomonadota</taxon>
        <taxon>Gammaproteobacteria</taxon>
        <taxon>Pseudomonadales</taxon>
        <taxon>Pseudomonadaceae</taxon>
        <taxon>Pseudomonas</taxon>
    </lineage>
</organism>
<feature type="chain" id="PRO_5026010633" evidence="1">
    <location>
        <begin position="21"/>
        <end position="147"/>
    </location>
</feature>
<keyword evidence="1" id="KW-0732">Signal</keyword>
<evidence type="ECO:0000256" key="1">
    <source>
        <dbReference type="SAM" id="SignalP"/>
    </source>
</evidence>
<dbReference type="Proteomes" id="UP000501063">
    <property type="component" value="Plasmid pPniHBP1_1"/>
</dbReference>
<evidence type="ECO:0000313" key="3">
    <source>
        <dbReference type="Proteomes" id="UP000501063"/>
    </source>
</evidence>
<dbReference type="EMBL" id="CP049142">
    <property type="protein sequence ID" value="QIE91250.1"/>
    <property type="molecule type" value="Genomic_DNA"/>
</dbReference>
<geneLocation type="plasmid" evidence="3">
    <name>ppnihbp1_1</name>
</geneLocation>
<sequence length="147" mass="15749">MISRAVATAFLTLTPLLASAAEVIEFKTPVTSNLRVEAVLCKSPESLYLLYEASAVAMKGGGKQAFQSYFQAAATALEQAGECVLEKEPQKVNVTAMATLTNPLKMPAGEKVYGRFQMAGLKRDVYAMGEDLPGLIAFIKSTDHTAK</sequence>
<dbReference type="RefSeq" id="WP_017519848.1">
    <property type="nucleotide sequence ID" value="NZ_CP049142.1"/>
</dbReference>
<gene>
    <name evidence="2" type="ORF">G5B91_33365</name>
</gene>
<accession>A0A6G6J854</accession>
<dbReference type="AlphaFoldDB" id="A0A6G6J854"/>
<name>A0A6G6J854_PSENT</name>
<protein>
    <submittedName>
        <fullName evidence="2">Uncharacterized protein</fullName>
    </submittedName>
</protein>
<feature type="signal peptide" evidence="1">
    <location>
        <begin position="1"/>
        <end position="20"/>
    </location>
</feature>
<dbReference type="KEGG" id="pnt:G5B91_33365"/>
<keyword evidence="2" id="KW-0614">Plasmid</keyword>
<reference evidence="2 3" key="1">
    <citation type="submission" date="2020-02" db="EMBL/GenBank/DDBJ databases">
        <title>Integrative conjugative elements (ICEs) and plasmids drive adaptation of Pseudomonas nitroreducens strain HBP1 to wastewater environment.</title>
        <authorList>
            <person name="Sentchilo V."/>
            <person name="Carraro N."/>
            <person name="Bertelli C."/>
            <person name="van der Meer J.R."/>
        </authorList>
    </citation>
    <scope>NUCLEOTIDE SEQUENCE [LARGE SCALE GENOMIC DNA]</scope>
    <source>
        <strain evidence="2 3">HBP1</strain>
        <plasmid evidence="3">ppnihbp1_1</plasmid>
    </source>
</reference>
<proteinExistence type="predicted"/>
<evidence type="ECO:0000313" key="2">
    <source>
        <dbReference type="EMBL" id="QIE91250.1"/>
    </source>
</evidence>